<evidence type="ECO:0000313" key="2">
    <source>
        <dbReference type="Proteomes" id="UP000466966"/>
    </source>
</evidence>
<proteinExistence type="predicted"/>
<sequence>MPIRSAADAEAEIGHHFAGLAQVGREAHAFFQSECRSVAPLMESRTRASLYRDIIVRKLRDYCDGTAGAHLHRKNQLTLIGLESLYALRVKRLAAGFSVGVSPTRASEQYDANEMPEYATDLFPDAPAATLLYFGWSVPENAPNEFKMYLVCNDANRDVLWAIALDDGEDDGRGISTPLPLDGDDAGVGIRVLVKGNERKANG</sequence>
<gene>
    <name evidence="1" type="ORF">GRI99_08945</name>
</gene>
<accession>A0A844YZ72</accession>
<dbReference type="AlphaFoldDB" id="A0A844YZ72"/>
<dbReference type="OrthoDB" id="7605223at2"/>
<keyword evidence="2" id="KW-1185">Reference proteome</keyword>
<dbReference type="EMBL" id="WTYV01000003">
    <property type="protein sequence ID" value="MXO71764.1"/>
    <property type="molecule type" value="Genomic_DNA"/>
</dbReference>
<comment type="caution">
    <text evidence="1">The sequence shown here is derived from an EMBL/GenBank/DDBJ whole genome shotgun (WGS) entry which is preliminary data.</text>
</comment>
<name>A0A844YZ72_9SPHN</name>
<evidence type="ECO:0000313" key="1">
    <source>
        <dbReference type="EMBL" id="MXO71764.1"/>
    </source>
</evidence>
<organism evidence="1 2">
    <name type="scientific">Alteraurantiacibacter buctensis</name>
    <dbReference type="NCBI Taxonomy" id="1503981"/>
    <lineage>
        <taxon>Bacteria</taxon>
        <taxon>Pseudomonadati</taxon>
        <taxon>Pseudomonadota</taxon>
        <taxon>Alphaproteobacteria</taxon>
        <taxon>Sphingomonadales</taxon>
        <taxon>Erythrobacteraceae</taxon>
        <taxon>Alteraurantiacibacter</taxon>
    </lineage>
</organism>
<reference evidence="1 2" key="1">
    <citation type="submission" date="2019-12" db="EMBL/GenBank/DDBJ databases">
        <title>Genomic-based taxomic classification of the family Erythrobacteraceae.</title>
        <authorList>
            <person name="Xu L."/>
        </authorList>
    </citation>
    <scope>NUCLEOTIDE SEQUENCE [LARGE SCALE GENOMIC DNA]</scope>
    <source>
        <strain evidence="1 2">M0322</strain>
    </source>
</reference>
<protein>
    <submittedName>
        <fullName evidence="1">Uncharacterized protein</fullName>
    </submittedName>
</protein>
<dbReference type="RefSeq" id="WP_160771726.1">
    <property type="nucleotide sequence ID" value="NZ_WTYV01000003.1"/>
</dbReference>
<dbReference type="Proteomes" id="UP000466966">
    <property type="component" value="Unassembled WGS sequence"/>
</dbReference>